<evidence type="ECO:0000313" key="1">
    <source>
        <dbReference type="EMBL" id="DAD33018.1"/>
    </source>
</evidence>
<gene>
    <name evidence="1" type="ORF">HUJ06_011869</name>
</gene>
<dbReference type="Proteomes" id="UP000607653">
    <property type="component" value="Unassembled WGS sequence"/>
</dbReference>
<evidence type="ECO:0000313" key="2">
    <source>
        <dbReference type="Proteomes" id="UP000607653"/>
    </source>
</evidence>
<protein>
    <submittedName>
        <fullName evidence="1">Uncharacterized protein</fullName>
    </submittedName>
</protein>
<dbReference type="AlphaFoldDB" id="A0A822YUU5"/>
<sequence>MNFRDRWKPLSEDAICLSSPILEKCHQSKGLAEEDFSSHHLCVVPCRRYPLSINLQFKGQTEMPLPLSERNHPS</sequence>
<dbReference type="EMBL" id="DUZY01000003">
    <property type="protein sequence ID" value="DAD33018.1"/>
    <property type="molecule type" value="Genomic_DNA"/>
</dbReference>
<name>A0A822YUU5_NELNU</name>
<proteinExistence type="predicted"/>
<accession>A0A822YUU5</accession>
<comment type="caution">
    <text evidence="1">The sequence shown here is derived from an EMBL/GenBank/DDBJ whole genome shotgun (WGS) entry which is preliminary data.</text>
</comment>
<reference evidence="1 2" key="1">
    <citation type="journal article" date="2020" name="Mol. Biol. Evol.">
        <title>Distinct Expression and Methylation Patterns for Genes with Different Fates following a Single Whole-Genome Duplication in Flowering Plants.</title>
        <authorList>
            <person name="Shi T."/>
            <person name="Rahmani R.S."/>
            <person name="Gugger P.F."/>
            <person name="Wang M."/>
            <person name="Li H."/>
            <person name="Zhang Y."/>
            <person name="Li Z."/>
            <person name="Wang Q."/>
            <person name="Van de Peer Y."/>
            <person name="Marchal K."/>
            <person name="Chen J."/>
        </authorList>
    </citation>
    <scope>NUCLEOTIDE SEQUENCE [LARGE SCALE GENOMIC DNA]</scope>
    <source>
        <tissue evidence="1">Leaf</tissue>
    </source>
</reference>
<keyword evidence="2" id="KW-1185">Reference proteome</keyword>
<organism evidence="1 2">
    <name type="scientific">Nelumbo nucifera</name>
    <name type="common">Sacred lotus</name>
    <dbReference type="NCBI Taxonomy" id="4432"/>
    <lineage>
        <taxon>Eukaryota</taxon>
        <taxon>Viridiplantae</taxon>
        <taxon>Streptophyta</taxon>
        <taxon>Embryophyta</taxon>
        <taxon>Tracheophyta</taxon>
        <taxon>Spermatophyta</taxon>
        <taxon>Magnoliopsida</taxon>
        <taxon>Proteales</taxon>
        <taxon>Nelumbonaceae</taxon>
        <taxon>Nelumbo</taxon>
    </lineage>
</organism>